<dbReference type="Pfam" id="PF13469">
    <property type="entry name" value="Sulfotransfer_3"/>
    <property type="match status" value="1"/>
</dbReference>
<dbReference type="AlphaFoldDB" id="A0A381ZJX3"/>
<keyword evidence="1" id="KW-0808">Transferase</keyword>
<dbReference type="Gene3D" id="3.40.50.300">
    <property type="entry name" value="P-loop containing nucleotide triphosphate hydrolases"/>
    <property type="match status" value="1"/>
</dbReference>
<dbReference type="InterPro" id="IPR027417">
    <property type="entry name" value="P-loop_NTPase"/>
</dbReference>
<sequence>SFKKALKLDPRNSQTMINLASIYSAKLKYNKAILLFERVIEFNPKSTESIFNLGVCYSELGEMDQALRCFERTLEIDPDNVDAYYAIATSGKKFLSPEQLQILEELLNSPTISSDKIVKINFALAWQADKRKLPMPAITFCAAGNNLRKKLLATKGYTFDPIAHQELIERVKNVYTEVFFKDRTNFGIGTEQPIFVVGMPRSGTTLVEKIAASHREIYGAGERNAIPKIVQKLEREANKKCEFPELITNLSKIESIELANSDLEMLKDLSGARRVIDKMPLNYLYLGLVALLYPRAKIIDCQREPRDIAMSCYFQNFSNMQPWSCDLGHIGVYFNMYRRIMAHWQKVLPLPILKLQYEDLVNNLEGKSREIIDFIGLDWDEECLNFFSSPGGVRTASKWQVREPIYTSSVGRWKLFKNYLAPFNAVLDTSYR</sequence>
<organism evidence="2">
    <name type="scientific">marine metagenome</name>
    <dbReference type="NCBI Taxonomy" id="408172"/>
    <lineage>
        <taxon>unclassified sequences</taxon>
        <taxon>metagenomes</taxon>
        <taxon>ecological metagenomes</taxon>
    </lineage>
</organism>
<dbReference type="PANTHER" id="PTHR12788:SF10">
    <property type="entry name" value="PROTEIN-TYROSINE SULFOTRANSFERASE"/>
    <property type="match status" value="1"/>
</dbReference>
<evidence type="ECO:0000256" key="1">
    <source>
        <dbReference type="ARBA" id="ARBA00022679"/>
    </source>
</evidence>
<dbReference type="SUPFAM" id="SSF52540">
    <property type="entry name" value="P-loop containing nucleoside triphosphate hydrolases"/>
    <property type="match status" value="1"/>
</dbReference>
<dbReference type="PROSITE" id="PS50005">
    <property type="entry name" value="TPR"/>
    <property type="match status" value="2"/>
</dbReference>
<dbReference type="PANTHER" id="PTHR12788">
    <property type="entry name" value="PROTEIN-TYROSINE SULFOTRANSFERASE 2"/>
    <property type="match status" value="1"/>
</dbReference>
<protein>
    <submittedName>
        <fullName evidence="2">Uncharacterized protein</fullName>
    </submittedName>
</protein>
<dbReference type="Gene3D" id="1.25.40.10">
    <property type="entry name" value="Tetratricopeptide repeat domain"/>
    <property type="match status" value="1"/>
</dbReference>
<dbReference type="InterPro" id="IPR019734">
    <property type="entry name" value="TPR_rpt"/>
</dbReference>
<dbReference type="Pfam" id="PF13181">
    <property type="entry name" value="TPR_8"/>
    <property type="match status" value="1"/>
</dbReference>
<reference evidence="2" key="1">
    <citation type="submission" date="2018-05" db="EMBL/GenBank/DDBJ databases">
        <authorList>
            <person name="Lanie J.A."/>
            <person name="Ng W.-L."/>
            <person name="Kazmierczak K.M."/>
            <person name="Andrzejewski T.M."/>
            <person name="Davidsen T.M."/>
            <person name="Wayne K.J."/>
            <person name="Tettelin H."/>
            <person name="Glass J.I."/>
            <person name="Rusch D."/>
            <person name="Podicherti R."/>
            <person name="Tsui H.-C.T."/>
            <person name="Winkler M.E."/>
        </authorList>
    </citation>
    <scope>NUCLEOTIDE SEQUENCE</scope>
</reference>
<name>A0A381ZJX3_9ZZZZ</name>
<accession>A0A381ZJX3</accession>
<dbReference type="PROSITE" id="PS50293">
    <property type="entry name" value="TPR_REGION"/>
    <property type="match status" value="1"/>
</dbReference>
<dbReference type="EMBL" id="UINC01021598">
    <property type="protein sequence ID" value="SVA89479.1"/>
    <property type="molecule type" value="Genomic_DNA"/>
</dbReference>
<dbReference type="SUPFAM" id="SSF48452">
    <property type="entry name" value="TPR-like"/>
    <property type="match status" value="1"/>
</dbReference>
<dbReference type="GO" id="GO:0008476">
    <property type="term" value="F:protein-tyrosine sulfotransferase activity"/>
    <property type="evidence" value="ECO:0007669"/>
    <property type="project" value="InterPro"/>
</dbReference>
<dbReference type="InterPro" id="IPR026634">
    <property type="entry name" value="TPST-like"/>
</dbReference>
<feature type="non-terminal residue" evidence="2">
    <location>
        <position position="1"/>
    </location>
</feature>
<dbReference type="Pfam" id="PF00515">
    <property type="entry name" value="TPR_1"/>
    <property type="match status" value="1"/>
</dbReference>
<dbReference type="GO" id="GO:0005794">
    <property type="term" value="C:Golgi apparatus"/>
    <property type="evidence" value="ECO:0007669"/>
    <property type="project" value="TreeGrafter"/>
</dbReference>
<dbReference type="SMART" id="SM00028">
    <property type="entry name" value="TPR"/>
    <property type="match status" value="2"/>
</dbReference>
<dbReference type="InterPro" id="IPR011990">
    <property type="entry name" value="TPR-like_helical_dom_sf"/>
</dbReference>
<proteinExistence type="predicted"/>
<gene>
    <name evidence="2" type="ORF">METZ01_LOCUS142333</name>
</gene>
<evidence type="ECO:0000313" key="2">
    <source>
        <dbReference type="EMBL" id="SVA89479.1"/>
    </source>
</evidence>